<dbReference type="EMBL" id="JACHND010000001">
    <property type="protein sequence ID" value="MBB4700625.1"/>
    <property type="molecule type" value="Genomic_DNA"/>
</dbReference>
<evidence type="ECO:0000259" key="9">
    <source>
        <dbReference type="Pfam" id="PF04261"/>
    </source>
</evidence>
<dbReference type="NCBIfam" id="TIGR01413">
    <property type="entry name" value="Dyp_perox_fam"/>
    <property type="match status" value="1"/>
</dbReference>
<proteinExistence type="inferred from homology"/>
<dbReference type="PANTHER" id="PTHR30521">
    <property type="entry name" value="DEFERROCHELATASE/PEROXIDASE"/>
    <property type="match status" value="1"/>
</dbReference>
<dbReference type="RefSeq" id="WP_184879034.1">
    <property type="nucleotide sequence ID" value="NZ_BOOV01000039.1"/>
</dbReference>
<evidence type="ECO:0000256" key="3">
    <source>
        <dbReference type="ARBA" id="ARBA00022617"/>
    </source>
</evidence>
<keyword evidence="4" id="KW-0479">Metal-binding</keyword>
<evidence type="ECO:0000259" key="10">
    <source>
        <dbReference type="Pfam" id="PF20628"/>
    </source>
</evidence>
<keyword evidence="5" id="KW-0732">Signal</keyword>
<evidence type="ECO:0000256" key="1">
    <source>
        <dbReference type="ARBA" id="ARBA00001970"/>
    </source>
</evidence>
<name>A0A7W7D768_9ACTN</name>
<evidence type="ECO:0000256" key="4">
    <source>
        <dbReference type="ARBA" id="ARBA00022723"/>
    </source>
</evidence>
<dbReference type="PROSITE" id="PS51404">
    <property type="entry name" value="DYP_PEROXIDASE"/>
    <property type="match status" value="1"/>
</dbReference>
<evidence type="ECO:0000256" key="6">
    <source>
        <dbReference type="ARBA" id="ARBA00023002"/>
    </source>
</evidence>
<evidence type="ECO:0000256" key="7">
    <source>
        <dbReference type="ARBA" id="ARBA00023004"/>
    </source>
</evidence>
<dbReference type="AlphaFoldDB" id="A0A7W7D768"/>
<dbReference type="Pfam" id="PF20628">
    <property type="entry name" value="Dyp_perox_C"/>
    <property type="match status" value="1"/>
</dbReference>
<dbReference type="GO" id="GO:0046872">
    <property type="term" value="F:metal ion binding"/>
    <property type="evidence" value="ECO:0007669"/>
    <property type="project" value="UniProtKB-KW"/>
</dbReference>
<keyword evidence="6 11" id="KW-0560">Oxidoreductase</keyword>
<protein>
    <submittedName>
        <fullName evidence="11">Deferrochelatase/peroxidase EfeB</fullName>
        <ecNumber evidence="11">1.11.1.-</ecNumber>
    </submittedName>
</protein>
<dbReference type="InterPro" id="IPR006314">
    <property type="entry name" value="Dyp_peroxidase"/>
</dbReference>
<dbReference type="GO" id="GO:0020037">
    <property type="term" value="F:heme binding"/>
    <property type="evidence" value="ECO:0007669"/>
    <property type="project" value="InterPro"/>
</dbReference>
<evidence type="ECO:0000256" key="5">
    <source>
        <dbReference type="ARBA" id="ARBA00022729"/>
    </source>
</evidence>
<evidence type="ECO:0000256" key="8">
    <source>
        <dbReference type="ARBA" id="ARBA00025737"/>
    </source>
</evidence>
<keyword evidence="12" id="KW-1185">Reference proteome</keyword>
<evidence type="ECO:0000313" key="12">
    <source>
        <dbReference type="Proteomes" id="UP000542210"/>
    </source>
</evidence>
<dbReference type="Proteomes" id="UP000542210">
    <property type="component" value="Unassembled WGS sequence"/>
</dbReference>
<sequence length="347" mass="38724">MLATAGMVMGSALFMGGSDGYSPRPSQPVMLMSPPPSYAQFTSLDIVEAEPFFRRLKDSTLMLPASIEVTVGLGASLFDKEIPLERPRQLRLMPPFPGDLLNPKSTHGDVLIQICSETPEKVRSATQYLLDRIPGHEIRWSAHGFRNDNREENGRALTRNSLGFMEGHGNPDRRGSRRAFHDMIEVSDAGEPAWARHGTYQVVRLIRLAQKLWDADPVDVQEKIIGRRRDGTRLDGVAPFDDMPFTGDADGSITPLDSHVRRANPHLPGIEPPPMLRRSFSYGRGEDAFGNVDEGLLFVCYQADLARGFEAVQRRLAGEALSRYMLTTGGGYFFVPARLEPDRWWNS</sequence>
<comment type="cofactor">
    <cofactor evidence="1">
        <name>heme b</name>
        <dbReference type="ChEBI" id="CHEBI:60344"/>
    </cofactor>
</comment>
<gene>
    <name evidence="11" type="ORF">BJ982_002169</name>
</gene>
<dbReference type="Pfam" id="PF04261">
    <property type="entry name" value="Dyp_perox_N"/>
    <property type="match status" value="1"/>
</dbReference>
<comment type="similarity">
    <text evidence="8">Belongs to the DyP-type peroxidase family.</text>
</comment>
<keyword evidence="3" id="KW-0349">Heme</keyword>
<accession>A0A7W7D768</accession>
<dbReference type="GO" id="GO:0004601">
    <property type="term" value="F:peroxidase activity"/>
    <property type="evidence" value="ECO:0007669"/>
    <property type="project" value="UniProtKB-KW"/>
</dbReference>
<feature type="domain" description="Dyp-type peroxidase C-terminal" evidence="10">
    <location>
        <begin position="159"/>
        <end position="337"/>
    </location>
</feature>
<dbReference type="PANTHER" id="PTHR30521:SF4">
    <property type="entry name" value="DEFERROCHELATASE"/>
    <property type="match status" value="1"/>
</dbReference>
<evidence type="ECO:0000256" key="2">
    <source>
        <dbReference type="ARBA" id="ARBA00022559"/>
    </source>
</evidence>
<keyword evidence="2 11" id="KW-0575">Peroxidase</keyword>
<reference evidence="11 12" key="1">
    <citation type="submission" date="2020-08" db="EMBL/GenBank/DDBJ databases">
        <title>Sequencing the genomes of 1000 actinobacteria strains.</title>
        <authorList>
            <person name="Klenk H.-P."/>
        </authorList>
    </citation>
    <scope>NUCLEOTIDE SEQUENCE [LARGE SCALE GENOMIC DNA]</scope>
    <source>
        <strain evidence="11 12">DSM 45784</strain>
    </source>
</reference>
<dbReference type="GO" id="GO:0005829">
    <property type="term" value="C:cytosol"/>
    <property type="evidence" value="ECO:0007669"/>
    <property type="project" value="TreeGrafter"/>
</dbReference>
<keyword evidence="7" id="KW-0408">Iron</keyword>
<evidence type="ECO:0000313" key="11">
    <source>
        <dbReference type="EMBL" id="MBB4700625.1"/>
    </source>
</evidence>
<dbReference type="EC" id="1.11.1.-" evidence="11"/>
<dbReference type="InterPro" id="IPR011008">
    <property type="entry name" value="Dimeric_a/b-barrel"/>
</dbReference>
<feature type="domain" description="Dyp-type peroxidase N-terminal" evidence="9">
    <location>
        <begin position="64"/>
        <end position="146"/>
    </location>
</feature>
<comment type="caution">
    <text evidence="11">The sequence shown here is derived from an EMBL/GenBank/DDBJ whole genome shotgun (WGS) entry which is preliminary data.</text>
</comment>
<dbReference type="InterPro" id="IPR048328">
    <property type="entry name" value="Dyp_perox_C"/>
</dbReference>
<organism evidence="11 12">
    <name type="scientific">Sphaerisporangium siamense</name>
    <dbReference type="NCBI Taxonomy" id="795645"/>
    <lineage>
        <taxon>Bacteria</taxon>
        <taxon>Bacillati</taxon>
        <taxon>Actinomycetota</taxon>
        <taxon>Actinomycetes</taxon>
        <taxon>Streptosporangiales</taxon>
        <taxon>Streptosporangiaceae</taxon>
        <taxon>Sphaerisporangium</taxon>
    </lineage>
</organism>
<dbReference type="SUPFAM" id="SSF54909">
    <property type="entry name" value="Dimeric alpha+beta barrel"/>
    <property type="match status" value="1"/>
</dbReference>
<dbReference type="InterPro" id="IPR048327">
    <property type="entry name" value="Dyp_perox_N"/>
</dbReference>